<dbReference type="InterPro" id="IPR042099">
    <property type="entry name" value="ANL_N_sf"/>
</dbReference>
<dbReference type="RefSeq" id="WP_285982155.1">
    <property type="nucleotide sequence ID" value="NZ_JASVDS010000002.1"/>
</dbReference>
<evidence type="ECO:0000313" key="5">
    <source>
        <dbReference type="EMBL" id="MDL5032054.1"/>
    </source>
</evidence>
<dbReference type="NCBIfam" id="TIGR01733">
    <property type="entry name" value="AA-adenyl-dom"/>
    <property type="match status" value="1"/>
</dbReference>
<dbReference type="InterPro" id="IPR045851">
    <property type="entry name" value="AMP-bd_C_sf"/>
</dbReference>
<dbReference type="InterPro" id="IPR010071">
    <property type="entry name" value="AA_adenyl_dom"/>
</dbReference>
<keyword evidence="3" id="KW-0597">Phosphoprotein</keyword>
<dbReference type="Pfam" id="PF00668">
    <property type="entry name" value="Condensation"/>
    <property type="match status" value="1"/>
</dbReference>
<protein>
    <submittedName>
        <fullName evidence="5">Amino acid adenylation domain-containing protein</fullName>
    </submittedName>
</protein>
<dbReference type="PANTHER" id="PTHR45527">
    <property type="entry name" value="NONRIBOSOMAL PEPTIDE SYNTHETASE"/>
    <property type="match status" value="1"/>
</dbReference>
<name>A0ABT7LGT2_9BURK</name>
<dbReference type="InterPro" id="IPR009081">
    <property type="entry name" value="PP-bd_ACP"/>
</dbReference>
<reference evidence="5 6" key="1">
    <citation type="submission" date="2023-06" db="EMBL/GenBank/DDBJ databases">
        <title>Pelomonas sp. APW6 16S ribosomal RNA gene genome sequencing and assembly.</title>
        <authorList>
            <person name="Woo H."/>
        </authorList>
    </citation>
    <scope>NUCLEOTIDE SEQUENCE [LARGE SCALE GENOMIC DNA]</scope>
    <source>
        <strain evidence="5 6">APW6</strain>
    </source>
</reference>
<dbReference type="InterPro" id="IPR006162">
    <property type="entry name" value="Ppantetheine_attach_site"/>
</dbReference>
<dbReference type="Pfam" id="PF00975">
    <property type="entry name" value="Thioesterase"/>
    <property type="match status" value="1"/>
</dbReference>
<dbReference type="Pfam" id="PF00550">
    <property type="entry name" value="PP-binding"/>
    <property type="match status" value="1"/>
</dbReference>
<dbReference type="InterPro" id="IPR001031">
    <property type="entry name" value="Thioesterase"/>
</dbReference>
<gene>
    <name evidence="5" type="ORF">QRD43_09045</name>
</gene>
<keyword evidence="6" id="KW-1185">Reference proteome</keyword>
<dbReference type="SUPFAM" id="SSF52777">
    <property type="entry name" value="CoA-dependent acyltransferases"/>
    <property type="match status" value="2"/>
</dbReference>
<dbReference type="EMBL" id="JASVDS010000002">
    <property type="protein sequence ID" value="MDL5032054.1"/>
    <property type="molecule type" value="Genomic_DNA"/>
</dbReference>
<dbReference type="InterPro" id="IPR001242">
    <property type="entry name" value="Condensation_dom"/>
</dbReference>
<dbReference type="InterPro" id="IPR020802">
    <property type="entry name" value="TesA-like"/>
</dbReference>
<dbReference type="Pfam" id="PF00501">
    <property type="entry name" value="AMP-binding"/>
    <property type="match status" value="1"/>
</dbReference>
<dbReference type="PROSITE" id="PS00455">
    <property type="entry name" value="AMP_BINDING"/>
    <property type="match status" value="1"/>
</dbReference>
<evidence type="ECO:0000313" key="6">
    <source>
        <dbReference type="Proteomes" id="UP001238603"/>
    </source>
</evidence>
<dbReference type="InterPro" id="IPR029058">
    <property type="entry name" value="AB_hydrolase_fold"/>
</dbReference>
<evidence type="ECO:0000256" key="2">
    <source>
        <dbReference type="ARBA" id="ARBA00022450"/>
    </source>
</evidence>
<dbReference type="InterPro" id="IPR000873">
    <property type="entry name" value="AMP-dep_synth/lig_dom"/>
</dbReference>
<dbReference type="InterPro" id="IPR020806">
    <property type="entry name" value="PKS_PP-bd"/>
</dbReference>
<dbReference type="SMART" id="SM00823">
    <property type="entry name" value="PKS_PP"/>
    <property type="match status" value="1"/>
</dbReference>
<dbReference type="Gene3D" id="3.40.50.12780">
    <property type="entry name" value="N-terminal domain of ligase-like"/>
    <property type="match status" value="1"/>
</dbReference>
<comment type="caution">
    <text evidence="5">The sequence shown here is derived from an EMBL/GenBank/DDBJ whole genome shotgun (WGS) entry which is preliminary data.</text>
</comment>
<dbReference type="Gene3D" id="3.40.50.1820">
    <property type="entry name" value="alpha/beta hydrolase"/>
    <property type="match status" value="1"/>
</dbReference>
<dbReference type="PROSITE" id="PS50075">
    <property type="entry name" value="CARRIER"/>
    <property type="match status" value="1"/>
</dbReference>
<dbReference type="InterPro" id="IPR023213">
    <property type="entry name" value="CAT-like_dom_sf"/>
</dbReference>
<dbReference type="CDD" id="cd05930">
    <property type="entry name" value="A_NRPS"/>
    <property type="match status" value="1"/>
</dbReference>
<organism evidence="5 6">
    <name type="scientific">Roseateles subflavus</name>
    <dbReference type="NCBI Taxonomy" id="3053353"/>
    <lineage>
        <taxon>Bacteria</taxon>
        <taxon>Pseudomonadati</taxon>
        <taxon>Pseudomonadota</taxon>
        <taxon>Betaproteobacteria</taxon>
        <taxon>Burkholderiales</taxon>
        <taxon>Sphaerotilaceae</taxon>
        <taxon>Roseateles</taxon>
    </lineage>
</organism>
<feature type="domain" description="Carrier" evidence="4">
    <location>
        <begin position="967"/>
        <end position="1042"/>
    </location>
</feature>
<dbReference type="InterPro" id="IPR020845">
    <property type="entry name" value="AMP-binding_CS"/>
</dbReference>
<dbReference type="PROSITE" id="PS00012">
    <property type="entry name" value="PHOSPHOPANTETHEINE"/>
    <property type="match status" value="1"/>
</dbReference>
<dbReference type="SMART" id="SM00824">
    <property type="entry name" value="PKS_TE"/>
    <property type="match status" value="1"/>
</dbReference>
<dbReference type="Gene3D" id="3.30.300.30">
    <property type="match status" value="1"/>
</dbReference>
<evidence type="ECO:0000256" key="3">
    <source>
        <dbReference type="ARBA" id="ARBA00022553"/>
    </source>
</evidence>
<dbReference type="Gene3D" id="3.30.559.10">
    <property type="entry name" value="Chloramphenicol acetyltransferase-like domain"/>
    <property type="match status" value="1"/>
</dbReference>
<dbReference type="InterPro" id="IPR036736">
    <property type="entry name" value="ACP-like_sf"/>
</dbReference>
<dbReference type="PANTHER" id="PTHR45527:SF1">
    <property type="entry name" value="FATTY ACID SYNTHASE"/>
    <property type="match status" value="1"/>
</dbReference>
<proteinExistence type="predicted"/>
<sequence length="1277" mass="139994">MSEAAPLPLSLSQREVWLDQRAWPGSAHLHIGGFAFLHGPLDPALLRQSLQQLVQEHEALRLQIRPEGRQVLLEHFSAPLEILPLPPDQDLRAAMIAWWHNECHQRFDLDAAPPWRCVLLTDGQALHGLSIRFHHLVMDGWSTQLFMQRWTERYTALQEGSDPLRHPPGDYLAFIEGGQDYLASPACERDAAYWAGVWPALHETALPPRHPLRAPDRLPRAHVARLPVPRAELQRLQSQLQPLDASLFDAALAAIALYLQRSRGIEHLAVGMPSLNRGGARWRQTLGMFVSVQPLLLRLQPDMAVSALLAECRHQARTGLRHARYPLSETAHRLQLMRSGRDSLLDVMVSLERQSYALAFGGCRLEQARQSFAEEARYPLALTLCEFGDAAEVELVLELSERCFEADEAELLLRRLWHLMRCVPAALAQPLSAPPLLPEDERWALIHGLHKNLASTETPRPVWTQFTRQAGLNPDATALVWDETPDRAGSMRYAELARRSEQLQTALRAAGLMPGHVVALLLDRSPALLVSLLAAWQCGACVLPLSTDLPQERLQALLSIARPALLLGPAAAVLRWSGPALPGIALDALGTLLETGGPRPAITEAQRLHDAAYLLFTSGSTGLPKGVRVGHEALARRLAWLARRWHIGPQDRSVQQVQPSFDPALIELLLPLIQGGSVALMPPGRHHPERLAAFMQRHRVSFCALVPSSLAGLLAGLQAHPVPSLRVACCGGEILAPALANRFLAETGAALYNVYGPTEACIFASAWPCEPWPATEPLPLGPAVDDSRIYVLDAQRRPQPFGVTGEIYLAGPTLALGYLDERDSAAAFEPDPFHPGERMYRSGDRGWLDVQGRLHFAGRRDRQLKLRGYRLDLGDIEAACLNLPGVHQAAVQCLDAGEGPRLHAWLAGPRPQAAGALAALLRQRLPDYMVPATLTLLPELPLGPSGKLLLEQLPAPARPDPTPGPQPPATATERELLALWQSHLHREHIGLTQNFFDLGGDSLAALAILGAMEDRLGRRLPLQLIVDHPSIRQLALALDAPQAAAGVLLPLSRDMQAPRLYVAASGHGDVLRLQALARALEGRVSLLMLQPPREAPEQMQALAEVYADAIASEQPARFWLAGFSVGGVSALAAARVLEARGLVPQGLVLLDSIHPDAILGGTSSWRALGWLVRRLHVQDLSMNGRRLGAMFADPGLVAQVMALRRHLCEPCACPVWLVKTTGLLRWSRLLFQGWQRLFGERLHSVAVRGLHGSMFEPEHVQALADTLASLLIRGRAP</sequence>
<keyword evidence="2" id="KW-0596">Phosphopantetheine</keyword>
<dbReference type="Proteomes" id="UP001238603">
    <property type="component" value="Unassembled WGS sequence"/>
</dbReference>
<dbReference type="SUPFAM" id="SSF47336">
    <property type="entry name" value="ACP-like"/>
    <property type="match status" value="1"/>
</dbReference>
<comment type="cofactor">
    <cofactor evidence="1">
        <name>pantetheine 4'-phosphate</name>
        <dbReference type="ChEBI" id="CHEBI:47942"/>
    </cofactor>
</comment>
<dbReference type="Gene3D" id="3.30.559.30">
    <property type="entry name" value="Nonribosomal peptide synthetase, condensation domain"/>
    <property type="match status" value="1"/>
</dbReference>
<accession>A0ABT7LGT2</accession>
<evidence type="ECO:0000256" key="1">
    <source>
        <dbReference type="ARBA" id="ARBA00001957"/>
    </source>
</evidence>
<dbReference type="SUPFAM" id="SSF53474">
    <property type="entry name" value="alpha/beta-Hydrolases"/>
    <property type="match status" value="1"/>
</dbReference>
<dbReference type="Gene3D" id="1.10.1200.10">
    <property type="entry name" value="ACP-like"/>
    <property type="match status" value="1"/>
</dbReference>
<dbReference type="SUPFAM" id="SSF56801">
    <property type="entry name" value="Acetyl-CoA synthetase-like"/>
    <property type="match status" value="1"/>
</dbReference>
<evidence type="ECO:0000259" key="4">
    <source>
        <dbReference type="PROSITE" id="PS50075"/>
    </source>
</evidence>